<proteinExistence type="predicted"/>
<comment type="caution">
    <text evidence="1">The sequence shown here is derived from an EMBL/GenBank/DDBJ whole genome shotgun (WGS) entry which is preliminary data.</text>
</comment>
<dbReference type="PANTHER" id="PTHR48079:SF6">
    <property type="entry name" value="NAD(P)-BINDING DOMAIN-CONTAINING PROTEIN-RELATED"/>
    <property type="match status" value="1"/>
</dbReference>
<reference evidence="2" key="1">
    <citation type="journal article" date="2019" name="Int. J. Syst. Evol. Microbiol.">
        <title>The Global Catalogue of Microorganisms (GCM) 10K type strain sequencing project: providing services to taxonomists for standard genome sequencing and annotation.</title>
        <authorList>
            <consortium name="The Broad Institute Genomics Platform"/>
            <consortium name="The Broad Institute Genome Sequencing Center for Infectious Disease"/>
            <person name="Wu L."/>
            <person name="Ma J."/>
        </authorList>
    </citation>
    <scope>NUCLEOTIDE SEQUENCE [LARGE SCALE GENOMIC DNA]</scope>
    <source>
        <strain evidence="2">JCM 17925</strain>
    </source>
</reference>
<dbReference type="InterPro" id="IPR051783">
    <property type="entry name" value="NAD(P)-dependent_oxidoreduct"/>
</dbReference>
<dbReference type="RefSeq" id="WP_345271424.1">
    <property type="nucleotide sequence ID" value="NZ_BAABHB010000022.1"/>
</dbReference>
<dbReference type="SUPFAM" id="SSF51735">
    <property type="entry name" value="NAD(P)-binding Rossmann-fold domains"/>
    <property type="match status" value="1"/>
</dbReference>
<protein>
    <submittedName>
        <fullName evidence="1">SDR family oxidoreductase</fullName>
    </submittedName>
</protein>
<dbReference type="PANTHER" id="PTHR48079">
    <property type="entry name" value="PROTEIN YEEZ"/>
    <property type="match status" value="1"/>
</dbReference>
<gene>
    <name evidence="1" type="ORF">GCM10023187_56110</name>
</gene>
<evidence type="ECO:0000313" key="1">
    <source>
        <dbReference type="EMBL" id="GAA4420690.1"/>
    </source>
</evidence>
<dbReference type="Proteomes" id="UP001500936">
    <property type="component" value="Unassembled WGS sequence"/>
</dbReference>
<dbReference type="InterPro" id="IPR036291">
    <property type="entry name" value="NAD(P)-bd_dom_sf"/>
</dbReference>
<dbReference type="CDD" id="cd05266">
    <property type="entry name" value="SDR_a4"/>
    <property type="match status" value="1"/>
</dbReference>
<name>A0ABP8L130_9BACT</name>
<sequence length="273" mass="30180">MHPTISILGCGWLGLPLAERLLSEGYTVKGSTTSAEKLPLLTAKGIDAYKVQLTHEPQGNLADLLNAEILLIDIPPKAGRYGDNFHPAQIQQVVEAVRQSPVRWVLYISSTSVYPEQRREVTEEAVTNPELSAAPSLVQAEQLVQRLLPERQTTILRCGGLMGYDRIPGKYIAGKTVDSGAVPVNYIHRDDAVGIITSVLEQHVTGVFNVVAPEHPTREEIYRKSCADFGYAPPTFVEPNEPIAFKIISSKKVKETTGYTFKYPNPLDFYYGQ</sequence>
<dbReference type="EMBL" id="BAABHB010000022">
    <property type="protein sequence ID" value="GAA4420690.1"/>
    <property type="molecule type" value="Genomic_DNA"/>
</dbReference>
<evidence type="ECO:0000313" key="2">
    <source>
        <dbReference type="Proteomes" id="UP001500936"/>
    </source>
</evidence>
<organism evidence="1 2">
    <name type="scientific">Nibrella viscosa</name>
    <dbReference type="NCBI Taxonomy" id="1084524"/>
    <lineage>
        <taxon>Bacteria</taxon>
        <taxon>Pseudomonadati</taxon>
        <taxon>Bacteroidota</taxon>
        <taxon>Cytophagia</taxon>
        <taxon>Cytophagales</taxon>
        <taxon>Spirosomataceae</taxon>
        <taxon>Nibrella</taxon>
    </lineage>
</organism>
<dbReference type="Gene3D" id="3.40.50.720">
    <property type="entry name" value="NAD(P)-binding Rossmann-like Domain"/>
    <property type="match status" value="1"/>
</dbReference>
<accession>A0ABP8L130</accession>
<keyword evidence="2" id="KW-1185">Reference proteome</keyword>